<evidence type="ECO:0000313" key="3">
    <source>
        <dbReference type="EMBL" id="MDV0446744.1"/>
    </source>
</evidence>
<reference evidence="3" key="1">
    <citation type="submission" date="2023-06" db="EMBL/GenBank/DDBJ databases">
        <title>Genome sequence of Methanosarcinaceae archaeon Ag5.</title>
        <authorList>
            <person name="Protasov E."/>
            <person name="Platt K."/>
            <person name="Poehlein A."/>
            <person name="Daniel R."/>
            <person name="Brune A."/>
        </authorList>
    </citation>
    <scope>NUCLEOTIDE SEQUENCE</scope>
    <source>
        <strain evidence="3">Ag5</strain>
    </source>
</reference>
<dbReference type="CDD" id="cd02440">
    <property type="entry name" value="AdoMet_MTases"/>
    <property type="match status" value="1"/>
</dbReference>
<proteinExistence type="predicted"/>
<dbReference type="Proteomes" id="UP001271789">
    <property type="component" value="Unassembled WGS sequence"/>
</dbReference>
<organism evidence="3 4">
    <name type="scientific">Methanolapillus africanus</name>
    <dbReference type="NCBI Taxonomy" id="3028297"/>
    <lineage>
        <taxon>Archaea</taxon>
        <taxon>Methanobacteriati</taxon>
        <taxon>Methanobacteriota</taxon>
        <taxon>Stenosarchaea group</taxon>
        <taxon>Methanomicrobia</taxon>
        <taxon>Methanosarcinales</taxon>
        <taxon>Methanosarcinaceae</taxon>
        <taxon>Methanolapillus</taxon>
    </lineage>
</organism>
<dbReference type="InterPro" id="IPR041698">
    <property type="entry name" value="Methyltransf_25"/>
</dbReference>
<evidence type="ECO:0000256" key="1">
    <source>
        <dbReference type="SAM" id="MobiDB-lite"/>
    </source>
</evidence>
<dbReference type="AlphaFoldDB" id="A0AAE4MID7"/>
<protein>
    <submittedName>
        <fullName evidence="3">2-methoxy-6-polyprenyl-1,4-benzoquinol methylase, mitochondrial</fullName>
        <ecNumber evidence="3">2.1.1.163</ecNumber>
    </submittedName>
</protein>
<dbReference type="RefSeq" id="WP_338099150.1">
    <property type="nucleotide sequence ID" value="NZ_JAWDKD010000011.1"/>
</dbReference>
<sequence length="246" mass="28111">MTELDNGKSNSSPKFPPAGGYDNNVRFTVPNYDLFHAQTLRLVKAYFENSPETKNQKKEPVRWLDAGCGTGTLAQKIVEKYPETEIFLADPSPEMIKMAQQKLNEIGKTQIQYLKTKSTQELDFPDNAFDVVTAVLSHHYLSEKDRKTATENCFRMLKPDGIYITFEHTAPVTETGKMLAQQMVADFQTEHGKSETDAENYRQRYGTEYFPITAAQHIDLLKKAGFKTVELFWYSYLDAGFYAVKE</sequence>
<dbReference type="GO" id="GO:0043770">
    <property type="term" value="F:demethylmenaquinone methyltransferase activity"/>
    <property type="evidence" value="ECO:0007669"/>
    <property type="project" value="UniProtKB-EC"/>
</dbReference>
<dbReference type="Pfam" id="PF13649">
    <property type="entry name" value="Methyltransf_25"/>
    <property type="match status" value="1"/>
</dbReference>
<feature type="domain" description="Methyltransferase" evidence="2">
    <location>
        <begin position="64"/>
        <end position="161"/>
    </location>
</feature>
<dbReference type="PANTHER" id="PTHR42912:SF93">
    <property type="entry name" value="N6-ADENOSINE-METHYLTRANSFERASE TMT1A"/>
    <property type="match status" value="1"/>
</dbReference>
<accession>A0AAE4MID7</accession>
<dbReference type="EMBL" id="JAWDKD010000011">
    <property type="protein sequence ID" value="MDV0446744.1"/>
    <property type="molecule type" value="Genomic_DNA"/>
</dbReference>
<feature type="region of interest" description="Disordered" evidence="1">
    <location>
        <begin position="1"/>
        <end position="20"/>
    </location>
</feature>
<evidence type="ECO:0000313" key="4">
    <source>
        <dbReference type="Proteomes" id="UP001271789"/>
    </source>
</evidence>
<dbReference type="Gene3D" id="3.40.50.150">
    <property type="entry name" value="Vaccinia Virus protein VP39"/>
    <property type="match status" value="1"/>
</dbReference>
<dbReference type="PANTHER" id="PTHR42912">
    <property type="entry name" value="METHYLTRANSFERASE"/>
    <property type="match status" value="1"/>
</dbReference>
<dbReference type="InterPro" id="IPR029063">
    <property type="entry name" value="SAM-dependent_MTases_sf"/>
</dbReference>
<gene>
    <name evidence="3" type="primary">coq5</name>
    <name evidence="3" type="ORF">MsAg5_05960</name>
</gene>
<comment type="caution">
    <text evidence="3">The sequence shown here is derived from an EMBL/GenBank/DDBJ whole genome shotgun (WGS) entry which is preliminary data.</text>
</comment>
<keyword evidence="3" id="KW-0808">Transferase</keyword>
<keyword evidence="3" id="KW-0489">Methyltransferase</keyword>
<evidence type="ECO:0000259" key="2">
    <source>
        <dbReference type="Pfam" id="PF13649"/>
    </source>
</evidence>
<dbReference type="InterPro" id="IPR050508">
    <property type="entry name" value="Methyltransf_Superfamily"/>
</dbReference>
<dbReference type="EC" id="2.1.1.163" evidence="3"/>
<dbReference type="GO" id="GO:0032259">
    <property type="term" value="P:methylation"/>
    <property type="evidence" value="ECO:0007669"/>
    <property type="project" value="UniProtKB-KW"/>
</dbReference>
<dbReference type="SUPFAM" id="SSF53335">
    <property type="entry name" value="S-adenosyl-L-methionine-dependent methyltransferases"/>
    <property type="match status" value="1"/>
</dbReference>
<keyword evidence="4" id="KW-1185">Reference proteome</keyword>
<name>A0AAE4MID7_9EURY</name>